<gene>
    <name evidence="1" type="primary">AtMg00810_58</name>
    <name evidence="1" type="ORF">CK203_002285</name>
</gene>
<dbReference type="PANTHER" id="PTHR11439">
    <property type="entry name" value="GAG-POL-RELATED RETROTRANSPOSON"/>
    <property type="match status" value="1"/>
</dbReference>
<reference evidence="1 2" key="1">
    <citation type="journal article" date="2018" name="PLoS Genet.">
        <title>Population sequencing reveals clonal diversity and ancestral inbreeding in the grapevine cultivar Chardonnay.</title>
        <authorList>
            <person name="Roach M.J."/>
            <person name="Johnson D.L."/>
            <person name="Bohlmann J."/>
            <person name="van Vuuren H.J."/>
            <person name="Jones S.J."/>
            <person name="Pretorius I.S."/>
            <person name="Schmidt S.A."/>
            <person name="Borneman A.R."/>
        </authorList>
    </citation>
    <scope>NUCLEOTIDE SEQUENCE [LARGE SCALE GENOMIC DNA]</scope>
    <source>
        <strain evidence="2">cv. Chardonnay</strain>
        <tissue evidence="1">Leaf</tissue>
    </source>
</reference>
<organism evidence="1 2">
    <name type="scientific">Vitis vinifera</name>
    <name type="common">Grape</name>
    <dbReference type="NCBI Taxonomy" id="29760"/>
    <lineage>
        <taxon>Eukaryota</taxon>
        <taxon>Viridiplantae</taxon>
        <taxon>Streptophyta</taxon>
        <taxon>Embryophyta</taxon>
        <taxon>Tracheophyta</taxon>
        <taxon>Spermatophyta</taxon>
        <taxon>Magnoliopsida</taxon>
        <taxon>eudicotyledons</taxon>
        <taxon>Gunneridae</taxon>
        <taxon>Pentapetalae</taxon>
        <taxon>rosids</taxon>
        <taxon>Vitales</taxon>
        <taxon>Vitaceae</taxon>
        <taxon>Viteae</taxon>
        <taxon>Vitis</taxon>
    </lineage>
</organism>
<proteinExistence type="predicted"/>
<dbReference type="Proteomes" id="UP000288805">
    <property type="component" value="Unassembled WGS sequence"/>
</dbReference>
<evidence type="ECO:0000313" key="2">
    <source>
        <dbReference type="Proteomes" id="UP000288805"/>
    </source>
</evidence>
<evidence type="ECO:0000313" key="1">
    <source>
        <dbReference type="EMBL" id="RVX21248.1"/>
    </source>
</evidence>
<accession>A0A438KJ65</accession>
<protein>
    <submittedName>
        <fullName evidence="1">Putative mitochondrial protein</fullName>
    </submittedName>
</protein>
<dbReference type="PANTHER" id="PTHR11439:SF440">
    <property type="entry name" value="INTEGRASE CATALYTIC DOMAIN-CONTAINING PROTEIN"/>
    <property type="match status" value="1"/>
</dbReference>
<dbReference type="CDD" id="cd09272">
    <property type="entry name" value="RNase_HI_RT_Ty1"/>
    <property type="match status" value="1"/>
</dbReference>
<sequence>MAPSQKPSDLKLAKIIHDSPRILWTPSLKPPMPQQVVNRSSSRRDITIIAPQSKLHVYSRQQNLQATEVQPLEYCHELESIANPNKDALLVQKWRQAVMEEMRALGVSVVSQVMHSPHEEHFQVVYKILRYLKKTPRKGLLFKKRDHMSVEAFTDANWVRSVSEKRSTSRYCTFVGGCLITWKSKKQSIVSRHSVEAEFRALTLGTCQFLWLRRLLQK</sequence>
<dbReference type="AlphaFoldDB" id="A0A438KJ65"/>
<name>A0A438KJ65_VITVI</name>
<dbReference type="EMBL" id="QGNW01000005">
    <property type="protein sequence ID" value="RVX21248.1"/>
    <property type="molecule type" value="Genomic_DNA"/>
</dbReference>
<comment type="caution">
    <text evidence="1">The sequence shown here is derived from an EMBL/GenBank/DDBJ whole genome shotgun (WGS) entry which is preliminary data.</text>
</comment>